<proteinExistence type="predicted"/>
<dbReference type="PANTHER" id="PTHR36303:SF1">
    <property type="entry name" value="2',3'-CYCLIC-NUCLEOTIDE 2'-PHOSPHODIESTERASE"/>
    <property type="match status" value="1"/>
</dbReference>
<feature type="active site" description="Proton donor" evidence="1">
    <location>
        <position position="74"/>
    </location>
</feature>
<dbReference type="Pfam" id="PF13277">
    <property type="entry name" value="YmdB"/>
    <property type="match status" value="1"/>
</dbReference>
<feature type="binding site" evidence="2">
    <location>
        <position position="185"/>
    </location>
    <ligand>
        <name>Fe cation</name>
        <dbReference type="ChEBI" id="CHEBI:24875"/>
        <label>1</label>
    </ligand>
</feature>
<dbReference type="PIRSF" id="PIRSF004789">
    <property type="entry name" value="DR1281"/>
    <property type="match status" value="1"/>
</dbReference>
<feature type="binding site" evidence="2">
    <location>
        <position position="158"/>
    </location>
    <ligand>
        <name>Fe cation</name>
        <dbReference type="ChEBI" id="CHEBI:24875"/>
        <label>2</label>
    </ligand>
</feature>
<dbReference type="AlphaFoldDB" id="A0A9D1HL28"/>
<comment type="caution">
    <text evidence="3">The sequence shown here is derived from an EMBL/GenBank/DDBJ whole genome shotgun (WGS) entry which is preliminary data.</text>
</comment>
<reference evidence="3" key="2">
    <citation type="journal article" date="2021" name="PeerJ">
        <title>Extensive microbial diversity within the chicken gut microbiome revealed by metagenomics and culture.</title>
        <authorList>
            <person name="Gilroy R."/>
            <person name="Ravi A."/>
            <person name="Getino M."/>
            <person name="Pursley I."/>
            <person name="Horton D.L."/>
            <person name="Alikhan N.F."/>
            <person name="Baker D."/>
            <person name="Gharbi K."/>
            <person name="Hall N."/>
            <person name="Watson M."/>
            <person name="Adriaenssens E.M."/>
            <person name="Foster-Nyarko E."/>
            <person name="Jarju S."/>
            <person name="Secka A."/>
            <person name="Antonio M."/>
            <person name="Oren A."/>
            <person name="Chaudhuri R.R."/>
            <person name="La Ragione R."/>
            <person name="Hildebrand F."/>
            <person name="Pallen M.J."/>
        </authorList>
    </citation>
    <scope>NUCLEOTIDE SEQUENCE</scope>
    <source>
        <strain evidence="3">2830</strain>
    </source>
</reference>
<dbReference type="SUPFAM" id="SSF56300">
    <property type="entry name" value="Metallo-dependent phosphatases"/>
    <property type="match status" value="1"/>
</dbReference>
<feature type="binding site" evidence="2">
    <location>
        <position position="45"/>
    </location>
    <ligand>
        <name>Fe cation</name>
        <dbReference type="ChEBI" id="CHEBI:24875"/>
        <label>1</label>
    </ligand>
</feature>
<dbReference type="GO" id="GO:0004113">
    <property type="term" value="F:2',3'-cyclic-nucleotide 3'-phosphodiesterase activity"/>
    <property type="evidence" value="ECO:0007669"/>
    <property type="project" value="TreeGrafter"/>
</dbReference>
<dbReference type="InterPro" id="IPR029052">
    <property type="entry name" value="Metallo-depent_PP-like"/>
</dbReference>
<evidence type="ECO:0000256" key="1">
    <source>
        <dbReference type="PIRSR" id="PIRSR004789-50"/>
    </source>
</evidence>
<sequence length="268" mass="29577">MSGERTYKALIVGDVVGKCGRDAFEKALPELQWQLDVDFTLVNGENTSNGRGLNRRDFDFYRDLGADAVTLGNHLYGNREISSLLDKEERLARPANLPPATPGSPYRIVPCGDLKIAVLNLLGRVYMNMPALDCPFRRAEELLHEIHAITSIILVDFHAEATSEKLALARFLDGRVTAVFGTHTHVQTSDARILPRGTAYLSDVGMTGAYDSILGVESEQVINRFLTGRTEPFKVAVGEAEFDALLLEFDAAGKALHAETIRKMVRMD</sequence>
<reference evidence="3" key="1">
    <citation type="submission" date="2020-10" db="EMBL/GenBank/DDBJ databases">
        <authorList>
            <person name="Gilroy R."/>
        </authorList>
    </citation>
    <scope>NUCLEOTIDE SEQUENCE</scope>
    <source>
        <strain evidence="3">2830</strain>
    </source>
</reference>
<feature type="binding site" evidence="2">
    <location>
        <position position="73"/>
    </location>
    <ligand>
        <name>Fe cation</name>
        <dbReference type="ChEBI" id="CHEBI:24875"/>
        <label>2</label>
    </ligand>
</feature>
<organism evidence="3 4">
    <name type="scientific">Candidatus Avidehalobacter gallistercoris</name>
    <dbReference type="NCBI Taxonomy" id="2840694"/>
    <lineage>
        <taxon>Bacteria</taxon>
        <taxon>Bacillati</taxon>
        <taxon>Bacillota</taxon>
        <taxon>Clostridia</taxon>
        <taxon>Eubacteriales</taxon>
        <taxon>Peptococcaceae</taxon>
        <taxon>Peptococcaceae incertae sedis</taxon>
        <taxon>Candidatus Avidehalobacter</taxon>
    </lineage>
</organism>
<dbReference type="Proteomes" id="UP000824124">
    <property type="component" value="Unassembled WGS sequence"/>
</dbReference>
<feature type="binding site" evidence="2">
    <location>
        <position position="45"/>
    </location>
    <ligand>
        <name>Fe cation</name>
        <dbReference type="ChEBI" id="CHEBI:24875"/>
        <label>2</label>
    </ligand>
</feature>
<evidence type="ECO:0000313" key="3">
    <source>
        <dbReference type="EMBL" id="HIU10715.1"/>
    </source>
</evidence>
<protein>
    <submittedName>
        <fullName evidence="3">TIGR00282 family metallophosphoesterase</fullName>
    </submittedName>
</protein>
<dbReference type="Gene3D" id="3.60.21.10">
    <property type="match status" value="1"/>
</dbReference>
<dbReference type="PANTHER" id="PTHR36303">
    <property type="entry name" value="2',3'-CYCLIC-NUCLEOTIDE 2'-PHOSPHODIESTERASE"/>
    <property type="match status" value="1"/>
</dbReference>
<feature type="binding site" evidence="2">
    <location>
        <position position="46"/>
    </location>
    <ligand>
        <name>Fe cation</name>
        <dbReference type="ChEBI" id="CHEBI:24875"/>
        <label>1</label>
    </ligand>
</feature>
<dbReference type="NCBIfam" id="TIGR00282">
    <property type="entry name" value="TIGR00282 family metallophosphoesterase"/>
    <property type="match status" value="1"/>
</dbReference>
<dbReference type="GO" id="GO:0046872">
    <property type="term" value="F:metal ion binding"/>
    <property type="evidence" value="ECO:0007669"/>
    <property type="project" value="UniProtKB-KW"/>
</dbReference>
<gene>
    <name evidence="3" type="ORF">IAB00_05700</name>
</gene>
<keyword evidence="2" id="KW-0479">Metal-binding</keyword>
<feature type="binding site" evidence="2">
    <location>
        <position position="183"/>
    </location>
    <ligand>
        <name>Fe cation</name>
        <dbReference type="ChEBI" id="CHEBI:24875"/>
        <label>2</label>
    </ligand>
</feature>
<dbReference type="InterPro" id="IPR005235">
    <property type="entry name" value="YmdB-like"/>
</dbReference>
<evidence type="ECO:0000256" key="2">
    <source>
        <dbReference type="PIRSR" id="PIRSR004789-51"/>
    </source>
</evidence>
<accession>A0A9D1HL28</accession>
<feature type="binding site" evidence="2">
    <location>
        <position position="14"/>
    </location>
    <ligand>
        <name>Fe cation</name>
        <dbReference type="ChEBI" id="CHEBI:24875"/>
        <label>1</label>
    </ligand>
</feature>
<name>A0A9D1HL28_9FIRM</name>
<evidence type="ECO:0000313" key="4">
    <source>
        <dbReference type="Proteomes" id="UP000824124"/>
    </source>
</evidence>
<dbReference type="EMBL" id="DVMH01000029">
    <property type="protein sequence ID" value="HIU10715.1"/>
    <property type="molecule type" value="Genomic_DNA"/>
</dbReference>